<name>A0ABR2ZRP7_9AGAR</name>
<feature type="compositionally biased region" description="Polar residues" evidence="1">
    <location>
        <begin position="198"/>
        <end position="207"/>
    </location>
</feature>
<organism evidence="2 3">
    <name type="scientific">Marasmius tenuissimus</name>
    <dbReference type="NCBI Taxonomy" id="585030"/>
    <lineage>
        <taxon>Eukaryota</taxon>
        <taxon>Fungi</taxon>
        <taxon>Dikarya</taxon>
        <taxon>Basidiomycota</taxon>
        <taxon>Agaricomycotina</taxon>
        <taxon>Agaricomycetes</taxon>
        <taxon>Agaricomycetidae</taxon>
        <taxon>Agaricales</taxon>
        <taxon>Marasmiineae</taxon>
        <taxon>Marasmiaceae</taxon>
        <taxon>Marasmius</taxon>
    </lineage>
</organism>
<evidence type="ECO:0000313" key="2">
    <source>
        <dbReference type="EMBL" id="KAL0064352.1"/>
    </source>
</evidence>
<gene>
    <name evidence="2" type="ORF">AAF712_008652</name>
</gene>
<feature type="compositionally biased region" description="Polar residues" evidence="1">
    <location>
        <begin position="114"/>
        <end position="126"/>
    </location>
</feature>
<feature type="compositionally biased region" description="Basic and acidic residues" evidence="1">
    <location>
        <begin position="136"/>
        <end position="145"/>
    </location>
</feature>
<protein>
    <submittedName>
        <fullName evidence="2">Uncharacterized protein</fullName>
    </submittedName>
</protein>
<keyword evidence="3" id="KW-1185">Reference proteome</keyword>
<comment type="caution">
    <text evidence="2">The sequence shown here is derived from an EMBL/GenBank/DDBJ whole genome shotgun (WGS) entry which is preliminary data.</text>
</comment>
<feature type="compositionally biased region" description="Low complexity" evidence="1">
    <location>
        <begin position="79"/>
        <end position="93"/>
    </location>
</feature>
<reference evidence="2 3" key="1">
    <citation type="submission" date="2024-05" db="EMBL/GenBank/DDBJ databases">
        <title>A draft genome resource for the thread blight pathogen Marasmius tenuissimus strain MS-2.</title>
        <authorList>
            <person name="Yulfo-Soto G.E."/>
            <person name="Baruah I.K."/>
            <person name="Amoako-Attah I."/>
            <person name="Bukari Y."/>
            <person name="Meinhardt L.W."/>
            <person name="Bailey B.A."/>
            <person name="Cohen S.P."/>
        </authorList>
    </citation>
    <scope>NUCLEOTIDE SEQUENCE [LARGE SCALE GENOMIC DNA]</scope>
    <source>
        <strain evidence="2 3">MS-2</strain>
    </source>
</reference>
<proteinExistence type="predicted"/>
<accession>A0ABR2ZRP7</accession>
<sequence>MPSSSTRLMEYLGYMELFSSPDHIQSLRHIILDSLSRNRHPSRPASVQPETVPISSAGPTRTLRTRFRSSPYPPNGSPDNSSTDSTDSNSTSSRDNDSDLEAATQGPSADEPATVTQESVMVTQEPSDSENDGMEEAGKIPKPHGEVGGTDGGALYPPNGSPDDSFIDSTDSNSASGRDNDSDLEAATQGPSAGERATVTQEPSDSENYGMEEAEKIPKPRGEVGRPGGGGYHLERALGWPKAKFEQVTGFVRQQVLSIMDCAVPFTQQPEAELERVRAASVREFPWLSTYKDLWVIDDMVRSRLKYQRTAMRRMAVTAVAGP</sequence>
<feature type="compositionally biased region" description="Basic and acidic residues" evidence="1">
    <location>
        <begin position="213"/>
        <end position="224"/>
    </location>
</feature>
<feature type="compositionally biased region" description="Polar residues" evidence="1">
    <location>
        <begin position="167"/>
        <end position="177"/>
    </location>
</feature>
<dbReference type="EMBL" id="JBBXMP010000063">
    <property type="protein sequence ID" value="KAL0064352.1"/>
    <property type="molecule type" value="Genomic_DNA"/>
</dbReference>
<evidence type="ECO:0000256" key="1">
    <source>
        <dbReference type="SAM" id="MobiDB-lite"/>
    </source>
</evidence>
<feature type="region of interest" description="Disordered" evidence="1">
    <location>
        <begin position="39"/>
        <end position="230"/>
    </location>
</feature>
<dbReference type="Proteomes" id="UP001437256">
    <property type="component" value="Unassembled WGS sequence"/>
</dbReference>
<evidence type="ECO:0000313" key="3">
    <source>
        <dbReference type="Proteomes" id="UP001437256"/>
    </source>
</evidence>